<dbReference type="EMBL" id="AEYE02000038">
    <property type="protein sequence ID" value="EPE93750.1"/>
    <property type="molecule type" value="Genomic_DNA"/>
</dbReference>
<keyword evidence="1" id="KW-0614">Plasmid</keyword>
<evidence type="ECO:0000313" key="2">
    <source>
        <dbReference type="Proteomes" id="UP000014411"/>
    </source>
</evidence>
<name>S3H667_9HYPH</name>
<sequence>MQKDRIVAESYNGEMSISAVARRHVLSSRQLFTCRLQEIYAGLEPVLLLRDIRALQERLAALADTPPATRSDGLTQPIDLFLATLRTTWKDGATRPTDRPKSQKRAAAS</sequence>
<comment type="caution">
    <text evidence="1">The sequence shown here is derived from an EMBL/GenBank/DDBJ whole genome shotgun (WGS) entry which is preliminary data.</text>
</comment>
<dbReference type="HOGENOM" id="CLU_2181796_0_0_5"/>
<evidence type="ECO:0000313" key="1">
    <source>
        <dbReference type="EMBL" id="EPE93750.1"/>
    </source>
</evidence>
<geneLocation type="plasmid" evidence="1">
    <name>pRg502a</name>
</geneLocation>
<gene>
    <name evidence="1" type="ORF">RGCCGE502_33166</name>
</gene>
<accession>S3H667</accession>
<keyword evidence="2" id="KW-1185">Reference proteome</keyword>
<reference evidence="1 2" key="1">
    <citation type="journal article" date="2012" name="J. Bacteriol.">
        <title>Genome sequence of Rhizobium grahamii CCGE502, a broad-host-range symbiont with low nodulation competitiveness in Phaseolus vulgaris.</title>
        <authorList>
            <person name="Althabegoiti M.J."/>
            <person name="Lozano L."/>
            <person name="Torres-Tejerizo G."/>
            <person name="Ormeno-Orrillo E."/>
            <person name="Rogel M.A."/>
            <person name="Gonzalez V."/>
            <person name="Martinez-Romero E."/>
        </authorList>
    </citation>
    <scope>NUCLEOTIDE SEQUENCE [LARGE SCALE GENOMIC DNA]</scope>
    <source>
        <strain evidence="1 2">CCGE 502</strain>
        <plasmid evidence="1">pRg502a</plasmid>
    </source>
</reference>
<organism evidence="1 2">
    <name type="scientific">Rhizobium grahamii CCGE 502</name>
    <dbReference type="NCBI Taxonomy" id="990285"/>
    <lineage>
        <taxon>Bacteria</taxon>
        <taxon>Pseudomonadati</taxon>
        <taxon>Pseudomonadota</taxon>
        <taxon>Alphaproteobacteria</taxon>
        <taxon>Hyphomicrobiales</taxon>
        <taxon>Rhizobiaceae</taxon>
        <taxon>Rhizobium/Agrobacterium group</taxon>
        <taxon>Rhizobium</taxon>
    </lineage>
</organism>
<dbReference type="Proteomes" id="UP000014411">
    <property type="component" value="Unassembled WGS sequence"/>
</dbReference>
<protein>
    <submittedName>
        <fullName evidence="1">Uncharacterized protein</fullName>
    </submittedName>
</protein>
<dbReference type="AlphaFoldDB" id="S3H667"/>
<proteinExistence type="predicted"/>